<dbReference type="PANTHER" id="PTHR10815:SF13">
    <property type="entry name" value="METHYLATED-DNA--PROTEIN-CYSTEINE METHYLTRANSFERASE"/>
    <property type="match status" value="1"/>
</dbReference>
<reference evidence="6" key="1">
    <citation type="journal article" date="2013" name="Nature">
        <title>Pan genome of the phytoplankton Emiliania underpins its global distribution.</title>
        <authorList>
            <person name="Read B.A."/>
            <person name="Kegel J."/>
            <person name="Klute M.J."/>
            <person name="Kuo A."/>
            <person name="Lefebvre S.C."/>
            <person name="Maumus F."/>
            <person name="Mayer C."/>
            <person name="Miller J."/>
            <person name="Monier A."/>
            <person name="Salamov A."/>
            <person name="Young J."/>
            <person name="Aguilar M."/>
            <person name="Claverie J.M."/>
            <person name="Frickenhaus S."/>
            <person name="Gonzalez K."/>
            <person name="Herman E.K."/>
            <person name="Lin Y.C."/>
            <person name="Napier J."/>
            <person name="Ogata H."/>
            <person name="Sarno A.F."/>
            <person name="Shmutz J."/>
            <person name="Schroeder D."/>
            <person name="de Vargas C."/>
            <person name="Verret F."/>
            <person name="von Dassow P."/>
            <person name="Valentin K."/>
            <person name="Van de Peer Y."/>
            <person name="Wheeler G."/>
            <person name="Dacks J.B."/>
            <person name="Delwiche C.F."/>
            <person name="Dyhrman S.T."/>
            <person name="Glockner G."/>
            <person name="John U."/>
            <person name="Richards T."/>
            <person name="Worden A.Z."/>
            <person name="Zhang X."/>
            <person name="Grigoriev I.V."/>
            <person name="Allen A.E."/>
            <person name="Bidle K."/>
            <person name="Borodovsky M."/>
            <person name="Bowler C."/>
            <person name="Brownlee C."/>
            <person name="Cock J.M."/>
            <person name="Elias M."/>
            <person name="Gladyshev V.N."/>
            <person name="Groth M."/>
            <person name="Guda C."/>
            <person name="Hadaegh A."/>
            <person name="Iglesias-Rodriguez M.D."/>
            <person name="Jenkins J."/>
            <person name="Jones B.M."/>
            <person name="Lawson T."/>
            <person name="Leese F."/>
            <person name="Lindquist E."/>
            <person name="Lobanov A."/>
            <person name="Lomsadze A."/>
            <person name="Malik S.B."/>
            <person name="Marsh M.E."/>
            <person name="Mackinder L."/>
            <person name="Mock T."/>
            <person name="Mueller-Roeber B."/>
            <person name="Pagarete A."/>
            <person name="Parker M."/>
            <person name="Probert I."/>
            <person name="Quesneville H."/>
            <person name="Raines C."/>
            <person name="Rensing S.A."/>
            <person name="Riano-Pachon D.M."/>
            <person name="Richier S."/>
            <person name="Rokitta S."/>
            <person name="Shiraiwa Y."/>
            <person name="Soanes D.M."/>
            <person name="van der Giezen M."/>
            <person name="Wahlund T.M."/>
            <person name="Williams B."/>
            <person name="Wilson W."/>
            <person name="Wolfe G."/>
            <person name="Wurch L.L."/>
        </authorList>
    </citation>
    <scope>NUCLEOTIDE SEQUENCE</scope>
</reference>
<keyword evidence="6" id="KW-1185">Reference proteome</keyword>
<dbReference type="EC" id="2.1.1.63" evidence="1"/>
<dbReference type="CDD" id="cd06445">
    <property type="entry name" value="ATase"/>
    <property type="match status" value="1"/>
</dbReference>
<accession>A0A0D3K608</accession>
<dbReference type="InterPro" id="IPR014048">
    <property type="entry name" value="MethylDNA_cys_MeTrfase_DNA-bd"/>
</dbReference>
<dbReference type="STRING" id="2903.R1D757"/>
<dbReference type="SUPFAM" id="SSF46767">
    <property type="entry name" value="Methylated DNA-protein cysteine methyltransferase, C-terminal domain"/>
    <property type="match status" value="1"/>
</dbReference>
<dbReference type="GeneID" id="17276466"/>
<organism evidence="5 6">
    <name type="scientific">Emiliania huxleyi (strain CCMP1516)</name>
    <dbReference type="NCBI Taxonomy" id="280463"/>
    <lineage>
        <taxon>Eukaryota</taxon>
        <taxon>Haptista</taxon>
        <taxon>Haptophyta</taxon>
        <taxon>Prymnesiophyceae</taxon>
        <taxon>Isochrysidales</taxon>
        <taxon>Noelaerhabdaceae</taxon>
        <taxon>Emiliania</taxon>
    </lineage>
</organism>
<protein>
    <recommendedName>
        <fullName evidence="1">methylated-DNA--[protein]-cysteine S-methyltransferase</fullName>
        <ecNumber evidence="1">2.1.1.63</ecNumber>
    </recommendedName>
</protein>
<dbReference type="Gene3D" id="1.10.10.10">
    <property type="entry name" value="Winged helix-like DNA-binding domain superfamily/Winged helix DNA-binding domain"/>
    <property type="match status" value="1"/>
</dbReference>
<sequence length="127" mass="13897">MTLTPFQQSVFALVRSVPTSRVTTYGELARVTGGSARAVGQCMRRNPLAPDSGCSPADERALLEEEGVHFEPDGERVSEASLHRFESNPERKRKRAESAGTRVEPLDAQIEATILALLRERGADKTC</sequence>
<dbReference type="InterPro" id="IPR036388">
    <property type="entry name" value="WH-like_DNA-bd_sf"/>
</dbReference>
<dbReference type="PANTHER" id="PTHR10815">
    <property type="entry name" value="METHYLATED-DNA--PROTEIN-CYSTEINE METHYLTRANSFERASE"/>
    <property type="match status" value="1"/>
</dbReference>
<keyword evidence="2" id="KW-0227">DNA damage</keyword>
<feature type="domain" description="Methylated-DNA-[protein]-cysteine S-methyltransferase DNA binding" evidence="4">
    <location>
        <begin position="5"/>
        <end position="54"/>
    </location>
</feature>
<dbReference type="GO" id="GO:0003908">
    <property type="term" value="F:methylated-DNA-[protein]-cysteine S-methyltransferase activity"/>
    <property type="evidence" value="ECO:0007669"/>
    <property type="project" value="UniProtKB-EC"/>
</dbReference>
<dbReference type="Proteomes" id="UP000013827">
    <property type="component" value="Unassembled WGS sequence"/>
</dbReference>
<evidence type="ECO:0000256" key="1">
    <source>
        <dbReference type="ARBA" id="ARBA00011918"/>
    </source>
</evidence>
<evidence type="ECO:0000313" key="6">
    <source>
        <dbReference type="Proteomes" id="UP000013827"/>
    </source>
</evidence>
<evidence type="ECO:0000313" key="5">
    <source>
        <dbReference type="EnsemblProtists" id="EOD31193"/>
    </source>
</evidence>
<evidence type="ECO:0000256" key="3">
    <source>
        <dbReference type="SAM" id="MobiDB-lite"/>
    </source>
</evidence>
<dbReference type="Pfam" id="PF01035">
    <property type="entry name" value="DNA_binding_1"/>
    <property type="match status" value="1"/>
</dbReference>
<dbReference type="KEGG" id="ehx:EMIHUDRAFT_203352"/>
<dbReference type="RefSeq" id="XP_005783622.1">
    <property type="nucleotide sequence ID" value="XM_005783565.1"/>
</dbReference>
<dbReference type="AlphaFoldDB" id="A0A0D3K608"/>
<feature type="compositionally biased region" description="Basic and acidic residues" evidence="3">
    <location>
        <begin position="69"/>
        <end position="90"/>
    </location>
</feature>
<dbReference type="EnsemblProtists" id="EOD31193">
    <property type="protein sequence ID" value="EOD31193"/>
    <property type="gene ID" value="EMIHUDRAFT_203352"/>
</dbReference>
<name>A0A0D3K608_EMIH1</name>
<dbReference type="InterPro" id="IPR036217">
    <property type="entry name" value="MethylDNA_cys_MeTrfase_DNAb"/>
</dbReference>
<dbReference type="GO" id="GO:0006281">
    <property type="term" value="P:DNA repair"/>
    <property type="evidence" value="ECO:0007669"/>
    <property type="project" value="InterPro"/>
</dbReference>
<reference evidence="5" key="2">
    <citation type="submission" date="2024-10" db="UniProtKB">
        <authorList>
            <consortium name="EnsemblProtists"/>
        </authorList>
    </citation>
    <scope>IDENTIFICATION</scope>
</reference>
<dbReference type="HOGENOM" id="CLU_1974714_0_0_1"/>
<dbReference type="PaxDb" id="2903-EOD31193"/>
<feature type="region of interest" description="Disordered" evidence="3">
    <location>
        <begin position="69"/>
        <end position="102"/>
    </location>
</feature>
<evidence type="ECO:0000256" key="2">
    <source>
        <dbReference type="ARBA" id="ARBA00022763"/>
    </source>
</evidence>
<proteinExistence type="predicted"/>
<evidence type="ECO:0000259" key="4">
    <source>
        <dbReference type="Pfam" id="PF01035"/>
    </source>
</evidence>